<keyword evidence="6" id="KW-0862">Zinc</keyword>
<dbReference type="InterPro" id="IPR011650">
    <property type="entry name" value="Peptidase_M20_dimer"/>
</dbReference>
<dbReference type="SUPFAM" id="SSF55031">
    <property type="entry name" value="Bacterial exopeptidase dimerisation domain"/>
    <property type="match status" value="1"/>
</dbReference>
<dbReference type="Proteomes" id="UP000752814">
    <property type="component" value="Unassembled WGS sequence"/>
</dbReference>
<dbReference type="RefSeq" id="WP_400195303.1">
    <property type="nucleotide sequence ID" value="NZ_CAYAYE010000032.1"/>
</dbReference>
<evidence type="ECO:0000256" key="3">
    <source>
        <dbReference type="ARBA" id="ARBA00006247"/>
    </source>
</evidence>
<evidence type="ECO:0000256" key="1">
    <source>
        <dbReference type="ARBA" id="ARBA00001941"/>
    </source>
</evidence>
<dbReference type="PANTHER" id="PTHR43808:SF32">
    <property type="entry name" value="ARGE_DAPE-RELATED DEACYLASE"/>
    <property type="match status" value="1"/>
</dbReference>
<protein>
    <recommendedName>
        <fullName evidence="8">Peptidase M20 dimerisation domain-containing protein</fullName>
    </recommendedName>
</protein>
<organism evidence="9 10">
    <name type="scientific">Candidatus Methanomassiliicoccus intestinalis</name>
    <dbReference type="NCBI Taxonomy" id="1406512"/>
    <lineage>
        <taxon>Archaea</taxon>
        <taxon>Methanobacteriati</taxon>
        <taxon>Thermoplasmatota</taxon>
        <taxon>Thermoplasmata</taxon>
        <taxon>Methanomassiliicoccales</taxon>
        <taxon>Methanomassiliicoccaceae</taxon>
        <taxon>Methanomassiliicoccus</taxon>
    </lineage>
</organism>
<sequence length="410" mass="45649">MQSKKELIETAQNCQKQMVDEVTAMLRIPAMGPENGGDGEGRRADHLENLLKSWNLPVERIEIEDERLGTRPNLLSRIKGKEERTIWLVAHMDTVSPGNLNSWDSDPFEPVVKDGKVYGRGSEDNGQSVISSIFALKILSELEEAPEQSYGVVLVADEEAGSLYGIRPLIEQGCFRKEDVFFVPDFGEATGSSIEIMEKSIIWLKASVKGKQVHASVPNRGTNALVEGSKFILALRDALYAHFNLSNSAYNYEISTFEPTKRENEEGSINIIPEVENVFFDIRLLPEYSIEECVSFAEEFAAEYSKKNNINAAVENVRVDPAGPPSTTESREFSVLKDSIREVINVDAKAIGIGGQTCANWFRKAGYSAYAWQTVEGLAHQTNEYSKIENIVNDSAVFVLTIYDLCFRAA</sequence>
<evidence type="ECO:0000313" key="9">
    <source>
        <dbReference type="EMBL" id="TQS84347.1"/>
    </source>
</evidence>
<keyword evidence="5" id="KW-0378">Hydrolase</keyword>
<evidence type="ECO:0000256" key="2">
    <source>
        <dbReference type="ARBA" id="ARBA00001947"/>
    </source>
</evidence>
<dbReference type="NCBIfam" id="NF010589">
    <property type="entry name" value="PRK13983.1"/>
    <property type="match status" value="1"/>
</dbReference>
<dbReference type="InterPro" id="IPR036264">
    <property type="entry name" value="Bact_exopeptidase_dim_dom"/>
</dbReference>
<dbReference type="Gene3D" id="3.30.70.360">
    <property type="match status" value="1"/>
</dbReference>
<evidence type="ECO:0000256" key="5">
    <source>
        <dbReference type="ARBA" id="ARBA00022801"/>
    </source>
</evidence>
<dbReference type="SUPFAM" id="SSF53187">
    <property type="entry name" value="Zn-dependent exopeptidases"/>
    <property type="match status" value="1"/>
</dbReference>
<dbReference type="InterPro" id="IPR010182">
    <property type="entry name" value="ArgE/DapE"/>
</dbReference>
<dbReference type="AlphaFoldDB" id="A0A8J8PIB8"/>
<keyword evidence="7" id="KW-0170">Cobalt</keyword>
<evidence type="ECO:0000313" key="10">
    <source>
        <dbReference type="Proteomes" id="UP000752814"/>
    </source>
</evidence>
<evidence type="ECO:0000256" key="4">
    <source>
        <dbReference type="ARBA" id="ARBA00022723"/>
    </source>
</evidence>
<accession>A0A8J8PIB8</accession>
<dbReference type="GO" id="GO:0046872">
    <property type="term" value="F:metal ion binding"/>
    <property type="evidence" value="ECO:0007669"/>
    <property type="project" value="UniProtKB-KW"/>
</dbReference>
<proteinExistence type="inferred from homology"/>
<comment type="cofactor">
    <cofactor evidence="1">
        <name>Co(2+)</name>
        <dbReference type="ChEBI" id="CHEBI:48828"/>
    </cofactor>
</comment>
<comment type="caution">
    <text evidence="9">The sequence shown here is derived from an EMBL/GenBank/DDBJ whole genome shotgun (WGS) entry which is preliminary data.</text>
</comment>
<dbReference type="NCBIfam" id="TIGR01910">
    <property type="entry name" value="DapE-ArgE"/>
    <property type="match status" value="1"/>
</dbReference>
<dbReference type="Pfam" id="PF01546">
    <property type="entry name" value="Peptidase_M20"/>
    <property type="match status" value="1"/>
</dbReference>
<evidence type="ECO:0000259" key="8">
    <source>
        <dbReference type="Pfam" id="PF07687"/>
    </source>
</evidence>
<comment type="similarity">
    <text evidence="3">Belongs to the peptidase M20A family.</text>
</comment>
<dbReference type="InterPro" id="IPR002933">
    <property type="entry name" value="Peptidase_M20"/>
</dbReference>
<name>A0A8J8PIB8_9ARCH</name>
<dbReference type="Gene3D" id="3.40.630.10">
    <property type="entry name" value="Zn peptidases"/>
    <property type="match status" value="1"/>
</dbReference>
<reference evidence="9" key="1">
    <citation type="submission" date="2016-03" db="EMBL/GenBank/DDBJ databases">
        <authorList>
            <person name="Borrel G."/>
            <person name="Mccann A."/>
            <person name="O'Toole P.W."/>
        </authorList>
    </citation>
    <scope>NUCLEOTIDE SEQUENCE</scope>
    <source>
        <strain evidence="9">183</strain>
    </source>
</reference>
<keyword evidence="4" id="KW-0479">Metal-binding</keyword>
<dbReference type="GO" id="GO:0016787">
    <property type="term" value="F:hydrolase activity"/>
    <property type="evidence" value="ECO:0007669"/>
    <property type="project" value="UniProtKB-KW"/>
</dbReference>
<evidence type="ECO:0000256" key="7">
    <source>
        <dbReference type="ARBA" id="ARBA00023285"/>
    </source>
</evidence>
<comment type="cofactor">
    <cofactor evidence="2">
        <name>Zn(2+)</name>
        <dbReference type="ChEBI" id="CHEBI:29105"/>
    </cofactor>
</comment>
<dbReference type="InterPro" id="IPR050072">
    <property type="entry name" value="Peptidase_M20A"/>
</dbReference>
<dbReference type="EMBL" id="LVVT01000002">
    <property type="protein sequence ID" value="TQS84347.1"/>
    <property type="molecule type" value="Genomic_DNA"/>
</dbReference>
<feature type="domain" description="Peptidase M20 dimerisation" evidence="8">
    <location>
        <begin position="197"/>
        <end position="306"/>
    </location>
</feature>
<dbReference type="PANTHER" id="PTHR43808">
    <property type="entry name" value="ACETYLORNITHINE DEACETYLASE"/>
    <property type="match status" value="1"/>
</dbReference>
<gene>
    <name evidence="9" type="ORF">A3207_05780</name>
</gene>
<dbReference type="Pfam" id="PF07687">
    <property type="entry name" value="M20_dimer"/>
    <property type="match status" value="1"/>
</dbReference>
<evidence type="ECO:0000256" key="6">
    <source>
        <dbReference type="ARBA" id="ARBA00022833"/>
    </source>
</evidence>